<dbReference type="SUPFAM" id="SSF47616">
    <property type="entry name" value="GST C-terminal domain-like"/>
    <property type="match status" value="1"/>
</dbReference>
<dbReference type="SFLD" id="SFLDG01150">
    <property type="entry name" value="Main.1:_Beta-like"/>
    <property type="match status" value="1"/>
</dbReference>
<sequence>MIIVHHLNNSRSQRVLWALEELELPYQVLRYERDPATQLAPPTLRAIHPLGKSPVVEDGGLVLAESGAIIEYLVRTYGQGRLAPPAGDRVAEARYLHWLHYAEGSAMLPLLLGLYTSRLGDAAAPLKPRIASETANHFGYMDAELAKAPWFLGDTFTAADIQMSFPVEAALMAPEARQSFPHLAGFLTRIQARPAYRAAVEKGGPYRYDHRKDA</sequence>
<dbReference type="CDD" id="cd03046">
    <property type="entry name" value="GST_N_GTT1_like"/>
    <property type="match status" value="1"/>
</dbReference>
<dbReference type="GO" id="GO:0004601">
    <property type="term" value="F:peroxidase activity"/>
    <property type="evidence" value="ECO:0007669"/>
    <property type="project" value="UniProtKB-ARBA"/>
</dbReference>
<evidence type="ECO:0000259" key="6">
    <source>
        <dbReference type="PROSITE" id="PS50405"/>
    </source>
</evidence>
<comment type="catalytic activity">
    <reaction evidence="3">
        <text>RX + glutathione = an S-substituted glutathione + a halide anion + H(+)</text>
        <dbReference type="Rhea" id="RHEA:16437"/>
        <dbReference type="ChEBI" id="CHEBI:15378"/>
        <dbReference type="ChEBI" id="CHEBI:16042"/>
        <dbReference type="ChEBI" id="CHEBI:17792"/>
        <dbReference type="ChEBI" id="CHEBI:57925"/>
        <dbReference type="ChEBI" id="CHEBI:90779"/>
        <dbReference type="EC" id="2.5.1.18"/>
    </reaction>
</comment>
<dbReference type="GO" id="GO:0004364">
    <property type="term" value="F:glutathione transferase activity"/>
    <property type="evidence" value="ECO:0007669"/>
    <property type="project" value="UniProtKB-EC"/>
</dbReference>
<dbReference type="FunFam" id="3.40.30.10:FF:000156">
    <property type="entry name" value="Glutathione S-transferase 1"/>
    <property type="match status" value="1"/>
</dbReference>
<gene>
    <name evidence="7" type="ORF">FHS74_005317</name>
</gene>
<dbReference type="Pfam" id="PF02798">
    <property type="entry name" value="GST_N"/>
    <property type="match status" value="1"/>
</dbReference>
<dbReference type="SFLD" id="SFLDG00358">
    <property type="entry name" value="Main_(cytGST)"/>
    <property type="match status" value="1"/>
</dbReference>
<dbReference type="Gene3D" id="3.40.30.10">
    <property type="entry name" value="Glutaredoxin"/>
    <property type="match status" value="1"/>
</dbReference>
<comment type="similarity">
    <text evidence="4">Belongs to the GST superfamily.</text>
</comment>
<dbReference type="Gene3D" id="1.20.1050.10">
    <property type="match status" value="1"/>
</dbReference>
<evidence type="ECO:0000259" key="5">
    <source>
        <dbReference type="PROSITE" id="PS50404"/>
    </source>
</evidence>
<dbReference type="InterPro" id="IPR010987">
    <property type="entry name" value="Glutathione-S-Trfase_C-like"/>
</dbReference>
<dbReference type="RefSeq" id="WP_184807248.1">
    <property type="nucleotide sequence ID" value="NZ_JACIIZ010000019.1"/>
</dbReference>
<accession>A0A7X0EF82</accession>
<dbReference type="PROSITE" id="PS50404">
    <property type="entry name" value="GST_NTER"/>
    <property type="match status" value="1"/>
</dbReference>
<name>A0A7X0EF82_9PROT</name>
<evidence type="ECO:0000313" key="8">
    <source>
        <dbReference type="Proteomes" id="UP000539175"/>
    </source>
</evidence>
<feature type="domain" description="GST N-terminal" evidence="5">
    <location>
        <begin position="1"/>
        <end position="81"/>
    </location>
</feature>
<proteinExistence type="inferred from homology"/>
<dbReference type="AlphaFoldDB" id="A0A7X0EF82"/>
<dbReference type="EC" id="2.5.1.18" evidence="1"/>
<evidence type="ECO:0000256" key="2">
    <source>
        <dbReference type="ARBA" id="ARBA00022679"/>
    </source>
</evidence>
<dbReference type="CDD" id="cd03189">
    <property type="entry name" value="GST_C_GTT1_like"/>
    <property type="match status" value="1"/>
</dbReference>
<dbReference type="Pfam" id="PF00043">
    <property type="entry name" value="GST_C"/>
    <property type="match status" value="1"/>
</dbReference>
<dbReference type="EMBL" id="JACIIZ010000019">
    <property type="protein sequence ID" value="MBB6254727.1"/>
    <property type="molecule type" value="Genomic_DNA"/>
</dbReference>
<dbReference type="InterPro" id="IPR040079">
    <property type="entry name" value="Glutathione_S-Trfase"/>
</dbReference>
<feature type="domain" description="GST C-terminal" evidence="6">
    <location>
        <begin position="88"/>
        <end position="214"/>
    </location>
</feature>
<dbReference type="InterPro" id="IPR004045">
    <property type="entry name" value="Glutathione_S-Trfase_N"/>
</dbReference>
<dbReference type="PANTHER" id="PTHR44051">
    <property type="entry name" value="GLUTATHIONE S-TRANSFERASE-RELATED"/>
    <property type="match status" value="1"/>
</dbReference>
<keyword evidence="2 7" id="KW-0808">Transferase</keyword>
<dbReference type="InterPro" id="IPR036282">
    <property type="entry name" value="Glutathione-S-Trfase_C_sf"/>
</dbReference>
<protein>
    <recommendedName>
        <fullName evidence="1">glutathione transferase</fullName>
        <ecNumber evidence="1">2.5.1.18</ecNumber>
    </recommendedName>
</protein>
<dbReference type="PANTHER" id="PTHR44051:SF9">
    <property type="entry name" value="GLUTATHIONE S-TRANSFERASE 1"/>
    <property type="match status" value="1"/>
</dbReference>
<keyword evidence="8" id="KW-1185">Reference proteome</keyword>
<comment type="caution">
    <text evidence="7">The sequence shown here is derived from an EMBL/GenBank/DDBJ whole genome shotgun (WGS) entry which is preliminary data.</text>
</comment>
<organism evidence="7 8">
    <name type="scientific">Nitrospirillum iridis</name>
    <dbReference type="NCBI Taxonomy" id="765888"/>
    <lineage>
        <taxon>Bacteria</taxon>
        <taxon>Pseudomonadati</taxon>
        <taxon>Pseudomonadota</taxon>
        <taxon>Alphaproteobacteria</taxon>
        <taxon>Rhodospirillales</taxon>
        <taxon>Azospirillaceae</taxon>
        <taxon>Nitrospirillum</taxon>
    </lineage>
</organism>
<evidence type="ECO:0000256" key="3">
    <source>
        <dbReference type="ARBA" id="ARBA00047960"/>
    </source>
</evidence>
<evidence type="ECO:0000313" key="7">
    <source>
        <dbReference type="EMBL" id="MBB6254727.1"/>
    </source>
</evidence>
<dbReference type="InterPro" id="IPR004046">
    <property type="entry name" value="GST_C"/>
</dbReference>
<evidence type="ECO:0000256" key="4">
    <source>
        <dbReference type="RuleBase" id="RU003494"/>
    </source>
</evidence>
<evidence type="ECO:0000256" key="1">
    <source>
        <dbReference type="ARBA" id="ARBA00012452"/>
    </source>
</evidence>
<dbReference type="GO" id="GO:0005737">
    <property type="term" value="C:cytoplasm"/>
    <property type="evidence" value="ECO:0007669"/>
    <property type="project" value="UniProtKB-ARBA"/>
</dbReference>
<dbReference type="InterPro" id="IPR036249">
    <property type="entry name" value="Thioredoxin-like_sf"/>
</dbReference>
<dbReference type="Proteomes" id="UP000539175">
    <property type="component" value="Unassembled WGS sequence"/>
</dbReference>
<dbReference type="SFLD" id="SFLDS00019">
    <property type="entry name" value="Glutathione_Transferase_(cytos"/>
    <property type="match status" value="1"/>
</dbReference>
<dbReference type="SUPFAM" id="SSF52833">
    <property type="entry name" value="Thioredoxin-like"/>
    <property type="match status" value="1"/>
</dbReference>
<reference evidence="7 8" key="1">
    <citation type="submission" date="2020-08" db="EMBL/GenBank/DDBJ databases">
        <title>Genomic Encyclopedia of Type Strains, Phase IV (KMG-IV): sequencing the most valuable type-strain genomes for metagenomic binning, comparative biology and taxonomic classification.</title>
        <authorList>
            <person name="Goeker M."/>
        </authorList>
    </citation>
    <scope>NUCLEOTIDE SEQUENCE [LARGE SCALE GENOMIC DNA]</scope>
    <source>
        <strain evidence="7 8">DSM 22198</strain>
    </source>
</reference>
<dbReference type="PROSITE" id="PS50405">
    <property type="entry name" value="GST_CTER"/>
    <property type="match status" value="1"/>
</dbReference>